<gene>
    <name evidence="3" type="ORF">QQ020_02635</name>
</gene>
<dbReference type="EMBL" id="JAUJEB010000001">
    <property type="protein sequence ID" value="MDN5210920.1"/>
    <property type="molecule type" value="Genomic_DNA"/>
</dbReference>
<dbReference type="InterPro" id="IPR006015">
    <property type="entry name" value="Universal_stress_UspA"/>
</dbReference>
<protein>
    <submittedName>
        <fullName evidence="3">Universal stress protein</fullName>
    </submittedName>
</protein>
<sequence length="282" mass="31569">MDRVLVPIDFSEESHHALDLAYQIARKSNARLILLNVIEHPTSQNFSALGDALPGDFESNVYILQLIKKVRADLTAIIEDPQYSDIDIRFDIQIGNPYKSIAATISEHEVELVVMGTKGASGIDEVLIGSNAEKVVRYARCPVITVKHKVNITDIGEILFASSFTENNDKIIDHLKKLQKIFVGKLHLLKVNTPNNFERDQVSKNLMKKFAGDYQLEDYTLNIYNELSEEDGILHFAAESQVDMIALVTHGRTGLMHLLSGSIAEDVVNHAKRPVWTLNIHG</sequence>
<proteinExistence type="inferred from homology"/>
<dbReference type="InterPro" id="IPR014729">
    <property type="entry name" value="Rossmann-like_a/b/a_fold"/>
</dbReference>
<dbReference type="Gene3D" id="3.40.50.620">
    <property type="entry name" value="HUPs"/>
    <property type="match status" value="2"/>
</dbReference>
<feature type="domain" description="UspA" evidence="2">
    <location>
        <begin position="228"/>
        <end position="276"/>
    </location>
</feature>
<dbReference type="CDD" id="cd00293">
    <property type="entry name" value="USP-like"/>
    <property type="match status" value="2"/>
</dbReference>
<dbReference type="SUPFAM" id="SSF52402">
    <property type="entry name" value="Adenine nucleotide alpha hydrolases-like"/>
    <property type="match status" value="2"/>
</dbReference>
<organism evidence="3 4">
    <name type="scientific">Agaribacillus aureus</name>
    <dbReference type="NCBI Taxonomy" id="3051825"/>
    <lineage>
        <taxon>Bacteria</taxon>
        <taxon>Pseudomonadati</taxon>
        <taxon>Bacteroidota</taxon>
        <taxon>Cytophagia</taxon>
        <taxon>Cytophagales</taxon>
        <taxon>Splendidivirgaceae</taxon>
        <taxon>Agaribacillus</taxon>
    </lineage>
</organism>
<name>A0ABT8L277_9BACT</name>
<evidence type="ECO:0000313" key="4">
    <source>
        <dbReference type="Proteomes" id="UP001172083"/>
    </source>
</evidence>
<dbReference type="Pfam" id="PF00582">
    <property type="entry name" value="Usp"/>
    <property type="match status" value="2"/>
</dbReference>
<evidence type="ECO:0000256" key="1">
    <source>
        <dbReference type="ARBA" id="ARBA00008791"/>
    </source>
</evidence>
<dbReference type="PANTHER" id="PTHR46268">
    <property type="entry name" value="STRESS RESPONSE PROTEIN NHAX"/>
    <property type="match status" value="1"/>
</dbReference>
<evidence type="ECO:0000259" key="2">
    <source>
        <dbReference type="Pfam" id="PF00582"/>
    </source>
</evidence>
<dbReference type="PRINTS" id="PR01438">
    <property type="entry name" value="UNVRSLSTRESS"/>
</dbReference>
<comment type="caution">
    <text evidence="3">The sequence shown here is derived from an EMBL/GenBank/DDBJ whole genome shotgun (WGS) entry which is preliminary data.</text>
</comment>
<accession>A0ABT8L277</accession>
<feature type="domain" description="UspA" evidence="2">
    <location>
        <begin position="2"/>
        <end position="147"/>
    </location>
</feature>
<dbReference type="PANTHER" id="PTHR46268:SF22">
    <property type="entry name" value="SENSOR PROTEIN KDPD-RELATED"/>
    <property type="match status" value="1"/>
</dbReference>
<dbReference type="Proteomes" id="UP001172083">
    <property type="component" value="Unassembled WGS sequence"/>
</dbReference>
<comment type="similarity">
    <text evidence="1">Belongs to the universal stress protein A family.</text>
</comment>
<dbReference type="RefSeq" id="WP_346756259.1">
    <property type="nucleotide sequence ID" value="NZ_JAUJEB010000001.1"/>
</dbReference>
<evidence type="ECO:0000313" key="3">
    <source>
        <dbReference type="EMBL" id="MDN5210920.1"/>
    </source>
</evidence>
<keyword evidence="4" id="KW-1185">Reference proteome</keyword>
<reference evidence="3" key="1">
    <citation type="submission" date="2023-06" db="EMBL/GenBank/DDBJ databases">
        <title>Genomic of Agaribacillus aureum.</title>
        <authorList>
            <person name="Wang G."/>
        </authorList>
    </citation>
    <scope>NUCLEOTIDE SEQUENCE</scope>
    <source>
        <strain evidence="3">BMA12</strain>
    </source>
</reference>
<dbReference type="InterPro" id="IPR006016">
    <property type="entry name" value="UspA"/>
</dbReference>